<dbReference type="GO" id="GO:0005096">
    <property type="term" value="F:GTPase activator activity"/>
    <property type="evidence" value="ECO:0007669"/>
    <property type="project" value="InterPro"/>
</dbReference>
<name>A0A9W7L682_9STRA</name>
<dbReference type="PANTHER" id="PTHR15440">
    <property type="entry name" value="XRP2 PROTEIN"/>
    <property type="match status" value="1"/>
</dbReference>
<keyword evidence="2" id="KW-0547">Nucleotide-binding</keyword>
<dbReference type="GO" id="GO:0005929">
    <property type="term" value="C:cilium"/>
    <property type="evidence" value="ECO:0007669"/>
    <property type="project" value="TreeGrafter"/>
</dbReference>
<dbReference type="PANTHER" id="PTHR15440:SF0">
    <property type="entry name" value="PROTEIN XRP2"/>
    <property type="match status" value="1"/>
</dbReference>
<feature type="domain" description="C-CAP/cofactor C-like" evidence="5">
    <location>
        <begin position="13"/>
        <end position="165"/>
    </location>
</feature>
<dbReference type="InterPro" id="IPR016098">
    <property type="entry name" value="CAP/MinC_C"/>
</dbReference>
<dbReference type="Gene3D" id="2.160.20.70">
    <property type="match status" value="1"/>
</dbReference>
<sequence length="1133" mass="125181">MKFTATDGTTFDTREEYRAYEMETQYTFRNLKNTTKIKQPNSIQGQPFDIADCSNSTLCILDNSDMVQIDAAVSCKIFVAASSESIFVRDCKDCTFTIACKQLRTRDCVNCTFNLYSKTEPIIETSSGMRFAPFNGAFKGHAAAMERANLQPAYNLWYAVYDFNDPSKTGRNWSIVDQKDEEETWCPIEPHPNCCPRVKVGSIPLPSEGSDPNMPASSGGMTSFAIGTSMHDAAKLTGDAYTAQETKATTDKQKKKAPSPKKEQKKSGVGWNPDAASEATPPKKQQTKSKVGWNPDAVSSPPKKEQTKSKVGWNPDAVSEPTPPKKQQTKSKVGWNPGALSEPVTTPAPAPKASKPKAKIGWNPDALNDDTKVATGCDNPVIVKKRGPSNEEAGRSRTDSDLSNGTSGEKGVTLELQALLLFAVERGVDLVRWFTPDSAAEKKIALVQNPKPDILLTKEEFASKITGLGLGLGAGQDKDTQDEIAAAISKGSLDTLARPRNCDAKSNHPKTGKTRVSCRMIFEVSKAKNLLTSPAPAPTSTTTTTSTPTDTVTAMAARRGVTSPTKTRPPPLPVSPANIKAAPPLPLKQKPLWSPSAPNHVKHKEAQMVPRETPAVDLEREIETCLQALARQADIYHKLRSHLKLEAKCRAKEGLKVRDITKALNQVGLKLGPAGVTAMARRITQTQPGQKSPEEIPAEVLKEYLLGLKLQKKQSRSDWLAAKKQQEAIDQTNREKEFQKAVKGSYFVLPESYWDSMIDSFEIIGNEDVKREVSAAALEWLTSNEGVRVSRRKALAAEHSRGDTVVDEEDKESIMHQAKVEALEEKRKSLDEEENDTRTITKGLFRTYVVQNKRSNFQDTMSFEDWVTKREDNRRGVRKARKEWVESKDEERKRRDAAGSKVATVADVEELIKDLVTSASTQTTNKGGIAVMKPSRKGLELGKKLREMQKASGNGKIVSKATFDKVMHDVIFSLMADKKTAKQAKALAKEYLGAEGAGPSGVFVEDEGGKIAERALEIFSEKRAQAESTYKHWLKSKKAKDKKLKKEKRAQAKQMKADKVEKQKKAEDAYTNWLALNKSKRYYSFKRKEEAAIPKRVRKKQEKDWQQIIPDEEEIEEAGVATEGDENDGGGGN</sequence>
<protein>
    <recommendedName>
        <fullName evidence="5">C-CAP/cofactor C-like domain-containing protein</fullName>
    </recommendedName>
</protein>
<proteinExistence type="inferred from homology"/>
<dbReference type="GO" id="GO:0000166">
    <property type="term" value="F:nucleotide binding"/>
    <property type="evidence" value="ECO:0007669"/>
    <property type="project" value="UniProtKB-KW"/>
</dbReference>
<feature type="coiled-coil region" evidence="3">
    <location>
        <begin position="806"/>
        <end position="840"/>
    </location>
</feature>
<evidence type="ECO:0000313" key="7">
    <source>
        <dbReference type="Proteomes" id="UP001165065"/>
    </source>
</evidence>
<reference evidence="7" key="1">
    <citation type="journal article" date="2023" name="Commun. Biol.">
        <title>Genome analysis of Parmales, the sister group of diatoms, reveals the evolutionary specialization of diatoms from phago-mixotrophs to photoautotrophs.</title>
        <authorList>
            <person name="Ban H."/>
            <person name="Sato S."/>
            <person name="Yoshikawa S."/>
            <person name="Yamada K."/>
            <person name="Nakamura Y."/>
            <person name="Ichinomiya M."/>
            <person name="Sato N."/>
            <person name="Blanc-Mathieu R."/>
            <person name="Endo H."/>
            <person name="Kuwata A."/>
            <person name="Ogata H."/>
        </authorList>
    </citation>
    <scope>NUCLEOTIDE SEQUENCE [LARGE SCALE GENOMIC DNA]</scope>
</reference>
<feature type="region of interest" description="Disordered" evidence="4">
    <location>
        <begin position="877"/>
        <end position="899"/>
    </location>
</feature>
<dbReference type="InterPro" id="IPR017901">
    <property type="entry name" value="C-CAP_CF_C-like"/>
</dbReference>
<feature type="compositionally biased region" description="Basic residues" evidence="4">
    <location>
        <begin position="1038"/>
        <end position="1048"/>
    </location>
</feature>
<dbReference type="GO" id="GO:1990075">
    <property type="term" value="C:periciliary membrane compartment"/>
    <property type="evidence" value="ECO:0007669"/>
    <property type="project" value="TreeGrafter"/>
</dbReference>
<feature type="region of interest" description="Disordered" evidence="4">
    <location>
        <begin position="203"/>
        <end position="223"/>
    </location>
</feature>
<keyword evidence="3" id="KW-0175">Coiled coil</keyword>
<comment type="caution">
    <text evidence="6">The sequence shown here is derived from an EMBL/GenBank/DDBJ whole genome shotgun (WGS) entry which is preliminary data.</text>
</comment>
<feature type="compositionally biased region" description="Acidic residues" evidence="4">
    <location>
        <begin position="1110"/>
        <end position="1133"/>
    </location>
</feature>
<dbReference type="AlphaFoldDB" id="A0A9W7L682"/>
<evidence type="ECO:0000256" key="2">
    <source>
        <dbReference type="ARBA" id="ARBA00022741"/>
    </source>
</evidence>
<dbReference type="InterPro" id="IPR006599">
    <property type="entry name" value="CARP_motif"/>
</dbReference>
<evidence type="ECO:0000313" key="6">
    <source>
        <dbReference type="EMBL" id="GMI35276.1"/>
    </source>
</evidence>
<organism evidence="6 7">
    <name type="scientific">Triparma columacea</name>
    <dbReference type="NCBI Taxonomy" id="722753"/>
    <lineage>
        <taxon>Eukaryota</taxon>
        <taxon>Sar</taxon>
        <taxon>Stramenopiles</taxon>
        <taxon>Ochrophyta</taxon>
        <taxon>Bolidophyceae</taxon>
        <taxon>Parmales</taxon>
        <taxon>Triparmaceae</taxon>
        <taxon>Triparma</taxon>
    </lineage>
</organism>
<evidence type="ECO:0000256" key="1">
    <source>
        <dbReference type="ARBA" id="ARBA00008848"/>
    </source>
</evidence>
<dbReference type="Pfam" id="PF07986">
    <property type="entry name" value="TBCC"/>
    <property type="match status" value="1"/>
</dbReference>
<dbReference type="EMBL" id="BRYA01000900">
    <property type="protein sequence ID" value="GMI35276.1"/>
    <property type="molecule type" value="Genomic_DNA"/>
</dbReference>
<accession>A0A9W7L682</accession>
<dbReference type="OrthoDB" id="194775at2759"/>
<dbReference type="SMART" id="SM00673">
    <property type="entry name" value="CARP"/>
    <property type="match status" value="2"/>
</dbReference>
<evidence type="ECO:0000259" key="5">
    <source>
        <dbReference type="PROSITE" id="PS51329"/>
    </source>
</evidence>
<dbReference type="InterPro" id="IPR039093">
    <property type="entry name" value="XRP2"/>
</dbReference>
<dbReference type="PROSITE" id="PS51329">
    <property type="entry name" value="C_CAP_COFACTOR_C"/>
    <property type="match status" value="1"/>
</dbReference>
<feature type="compositionally biased region" description="Basic and acidic residues" evidence="4">
    <location>
        <begin position="388"/>
        <end position="400"/>
    </location>
</feature>
<evidence type="ECO:0000256" key="4">
    <source>
        <dbReference type="SAM" id="MobiDB-lite"/>
    </source>
</evidence>
<feature type="region of interest" description="Disordered" evidence="4">
    <location>
        <begin position="244"/>
        <end position="408"/>
    </location>
</feature>
<comment type="similarity">
    <text evidence="1">Belongs to the TBCC family.</text>
</comment>
<feature type="region of interest" description="Disordered" evidence="4">
    <location>
        <begin position="1093"/>
        <end position="1133"/>
    </location>
</feature>
<evidence type="ECO:0000256" key="3">
    <source>
        <dbReference type="SAM" id="Coils"/>
    </source>
</evidence>
<feature type="compositionally biased region" description="Basic and acidic residues" evidence="4">
    <location>
        <begin position="1055"/>
        <end position="1066"/>
    </location>
</feature>
<dbReference type="InterPro" id="IPR012945">
    <property type="entry name" value="Tubulin-bd_cofactor_C_dom"/>
</dbReference>
<feature type="compositionally biased region" description="Basic and acidic residues" evidence="4">
    <location>
        <begin position="882"/>
        <end position="898"/>
    </location>
</feature>
<dbReference type="Proteomes" id="UP001165065">
    <property type="component" value="Unassembled WGS sequence"/>
</dbReference>
<dbReference type="GO" id="GO:0006892">
    <property type="term" value="P:post-Golgi vesicle-mediated transport"/>
    <property type="evidence" value="ECO:0007669"/>
    <property type="project" value="TreeGrafter"/>
</dbReference>
<feature type="region of interest" description="Disordered" evidence="4">
    <location>
        <begin position="1038"/>
        <end position="1066"/>
    </location>
</feature>
<keyword evidence="7" id="KW-1185">Reference proteome</keyword>
<gene>
    <name evidence="6" type="ORF">TrCOL_g2903</name>
</gene>